<dbReference type="Proteomes" id="UP000240357">
    <property type="component" value="Unassembled WGS sequence"/>
</dbReference>
<proteinExistence type="predicted"/>
<dbReference type="OrthoDB" id="1446758at2"/>
<dbReference type="Gene3D" id="1.10.260.40">
    <property type="entry name" value="lambda repressor-like DNA-binding domains"/>
    <property type="match status" value="1"/>
</dbReference>
<feature type="domain" description="HTH cro/C1-type" evidence="1">
    <location>
        <begin position="21"/>
        <end position="73"/>
    </location>
</feature>
<dbReference type="RefSeq" id="WP_106929460.1">
    <property type="nucleotide sequence ID" value="NZ_PYFT01000001.1"/>
</dbReference>
<dbReference type="Pfam" id="PF01381">
    <property type="entry name" value="HTH_3"/>
    <property type="match status" value="1"/>
</dbReference>
<gene>
    <name evidence="2" type="ORF">AHMF7605_11575</name>
</gene>
<dbReference type="SMART" id="SM00530">
    <property type="entry name" value="HTH_XRE"/>
    <property type="match status" value="1"/>
</dbReference>
<organism evidence="2 3">
    <name type="scientific">Adhaeribacter arboris</name>
    <dbReference type="NCBI Taxonomy" id="2072846"/>
    <lineage>
        <taxon>Bacteria</taxon>
        <taxon>Pseudomonadati</taxon>
        <taxon>Bacteroidota</taxon>
        <taxon>Cytophagia</taxon>
        <taxon>Cytophagales</taxon>
        <taxon>Hymenobacteraceae</taxon>
        <taxon>Adhaeribacter</taxon>
    </lineage>
</organism>
<keyword evidence="3" id="KW-1185">Reference proteome</keyword>
<accession>A0A2T2YF17</accession>
<protein>
    <submittedName>
        <fullName evidence="2">XRE family transcriptional regulator</fullName>
    </submittedName>
</protein>
<dbReference type="InterPro" id="IPR010982">
    <property type="entry name" value="Lambda_DNA-bd_dom_sf"/>
</dbReference>
<reference evidence="2 3" key="1">
    <citation type="submission" date="2018-03" db="EMBL/GenBank/DDBJ databases">
        <title>Adhaeribacter sp. HMF7605 Genome sequencing and assembly.</title>
        <authorList>
            <person name="Kang H."/>
            <person name="Kang J."/>
            <person name="Cha I."/>
            <person name="Kim H."/>
            <person name="Joh K."/>
        </authorList>
    </citation>
    <scope>NUCLEOTIDE SEQUENCE [LARGE SCALE GENOMIC DNA]</scope>
    <source>
        <strain evidence="2 3">HMF7605</strain>
    </source>
</reference>
<dbReference type="GO" id="GO:0003677">
    <property type="term" value="F:DNA binding"/>
    <property type="evidence" value="ECO:0007669"/>
    <property type="project" value="InterPro"/>
</dbReference>
<comment type="caution">
    <text evidence="2">The sequence shown here is derived from an EMBL/GenBank/DDBJ whole genome shotgun (WGS) entry which is preliminary data.</text>
</comment>
<dbReference type="EMBL" id="PYFT01000001">
    <property type="protein sequence ID" value="PSR54111.1"/>
    <property type="molecule type" value="Genomic_DNA"/>
</dbReference>
<evidence type="ECO:0000259" key="1">
    <source>
        <dbReference type="PROSITE" id="PS50943"/>
    </source>
</evidence>
<dbReference type="AlphaFoldDB" id="A0A2T2YF17"/>
<dbReference type="SUPFAM" id="SSF47413">
    <property type="entry name" value="lambda repressor-like DNA-binding domains"/>
    <property type="match status" value="1"/>
</dbReference>
<evidence type="ECO:0000313" key="2">
    <source>
        <dbReference type="EMBL" id="PSR54111.1"/>
    </source>
</evidence>
<name>A0A2T2YF17_9BACT</name>
<dbReference type="CDD" id="cd00093">
    <property type="entry name" value="HTH_XRE"/>
    <property type="match status" value="1"/>
</dbReference>
<sequence>MKGNITEEELIAERKRVGNLLRQKREERGYKQEDFAQLTGMSRSTISKIEAGNWNFGIDTLTLFTKHLGIEKLGK</sequence>
<evidence type="ECO:0000313" key="3">
    <source>
        <dbReference type="Proteomes" id="UP000240357"/>
    </source>
</evidence>
<dbReference type="PROSITE" id="PS50943">
    <property type="entry name" value="HTH_CROC1"/>
    <property type="match status" value="1"/>
</dbReference>
<dbReference type="InterPro" id="IPR001387">
    <property type="entry name" value="Cro/C1-type_HTH"/>
</dbReference>